<comment type="caution">
    <text evidence="1">The sequence shown here is derived from an EMBL/GenBank/DDBJ whole genome shotgun (WGS) entry which is preliminary data.</text>
</comment>
<evidence type="ECO:0000313" key="1">
    <source>
        <dbReference type="EMBL" id="CAB3378012.1"/>
    </source>
</evidence>
<accession>A0A8S1D585</accession>
<sequence>MLYNTTPRYGSFLCSYLLASQPKGWQSLGQLTTSPRLPAPPVKAETNRACTLHLKAPKRLYLRIVFYLVVI</sequence>
<organism evidence="1 2">
    <name type="scientific">Cloeon dipterum</name>
    <dbReference type="NCBI Taxonomy" id="197152"/>
    <lineage>
        <taxon>Eukaryota</taxon>
        <taxon>Metazoa</taxon>
        <taxon>Ecdysozoa</taxon>
        <taxon>Arthropoda</taxon>
        <taxon>Hexapoda</taxon>
        <taxon>Insecta</taxon>
        <taxon>Pterygota</taxon>
        <taxon>Palaeoptera</taxon>
        <taxon>Ephemeroptera</taxon>
        <taxon>Pisciforma</taxon>
        <taxon>Baetidae</taxon>
        <taxon>Cloeon</taxon>
    </lineage>
</organism>
<keyword evidence="2" id="KW-1185">Reference proteome</keyword>
<dbReference type="EMBL" id="CADEPI010000155">
    <property type="protein sequence ID" value="CAB3378012.1"/>
    <property type="molecule type" value="Genomic_DNA"/>
</dbReference>
<dbReference type="AlphaFoldDB" id="A0A8S1D585"/>
<name>A0A8S1D585_9INSE</name>
<proteinExistence type="predicted"/>
<dbReference type="Proteomes" id="UP000494165">
    <property type="component" value="Unassembled WGS sequence"/>
</dbReference>
<protein>
    <submittedName>
        <fullName evidence="1">Uncharacterized protein</fullName>
    </submittedName>
</protein>
<reference evidence="1 2" key="1">
    <citation type="submission" date="2020-04" db="EMBL/GenBank/DDBJ databases">
        <authorList>
            <person name="Alioto T."/>
            <person name="Alioto T."/>
            <person name="Gomez Garrido J."/>
        </authorList>
    </citation>
    <scope>NUCLEOTIDE SEQUENCE [LARGE SCALE GENOMIC DNA]</scope>
</reference>
<gene>
    <name evidence="1" type="ORF">CLODIP_2_CD10049</name>
</gene>
<evidence type="ECO:0000313" key="2">
    <source>
        <dbReference type="Proteomes" id="UP000494165"/>
    </source>
</evidence>